<evidence type="ECO:0000313" key="5">
    <source>
        <dbReference type="Proteomes" id="UP001055167"/>
    </source>
</evidence>
<keyword evidence="5" id="KW-1185">Reference proteome</keyword>
<keyword evidence="2" id="KW-0677">Repeat</keyword>
<reference evidence="4" key="1">
    <citation type="journal article" date="2021" name="Front. Microbiol.">
        <title>Comprehensive Comparative Genomics and Phenotyping of Methylobacterium Species.</title>
        <authorList>
            <person name="Alessa O."/>
            <person name="Ogura Y."/>
            <person name="Fujitani Y."/>
            <person name="Takami H."/>
            <person name="Hayashi T."/>
            <person name="Sahin N."/>
            <person name="Tani A."/>
        </authorList>
    </citation>
    <scope>NUCLEOTIDE SEQUENCE</scope>
    <source>
        <strain evidence="4">KCTC 52305</strain>
    </source>
</reference>
<keyword evidence="1" id="KW-0808">Transferase</keyword>
<dbReference type="PROSITE" id="PS50206">
    <property type="entry name" value="RHODANESE_3"/>
    <property type="match status" value="2"/>
</dbReference>
<dbReference type="SUPFAM" id="SSF52821">
    <property type="entry name" value="Rhodanese/Cell cycle control phosphatase"/>
    <property type="match status" value="2"/>
</dbReference>
<feature type="domain" description="Rhodanese" evidence="3">
    <location>
        <begin position="17"/>
        <end position="134"/>
    </location>
</feature>
<dbReference type="RefSeq" id="WP_128565430.1">
    <property type="nucleotide sequence ID" value="NZ_BPQH01000003.1"/>
</dbReference>
<dbReference type="InterPro" id="IPR001763">
    <property type="entry name" value="Rhodanese-like_dom"/>
</dbReference>
<dbReference type="Pfam" id="PF00581">
    <property type="entry name" value="Rhodanese"/>
    <property type="match status" value="2"/>
</dbReference>
<organism evidence="4 5">
    <name type="scientific">Methylobacterium crusticola</name>
    <dbReference type="NCBI Taxonomy" id="1697972"/>
    <lineage>
        <taxon>Bacteria</taxon>
        <taxon>Pseudomonadati</taxon>
        <taxon>Pseudomonadota</taxon>
        <taxon>Alphaproteobacteria</taxon>
        <taxon>Hyphomicrobiales</taxon>
        <taxon>Methylobacteriaceae</taxon>
        <taxon>Methylobacterium</taxon>
    </lineage>
</organism>
<evidence type="ECO:0000256" key="2">
    <source>
        <dbReference type="ARBA" id="ARBA00022737"/>
    </source>
</evidence>
<feature type="domain" description="Rhodanese" evidence="3">
    <location>
        <begin position="164"/>
        <end position="277"/>
    </location>
</feature>
<dbReference type="EMBL" id="BPQH01000003">
    <property type="protein sequence ID" value="GJD48470.1"/>
    <property type="molecule type" value="Genomic_DNA"/>
</dbReference>
<dbReference type="Gene3D" id="3.40.250.10">
    <property type="entry name" value="Rhodanese-like domain"/>
    <property type="match status" value="2"/>
</dbReference>
<dbReference type="InterPro" id="IPR036873">
    <property type="entry name" value="Rhodanese-like_dom_sf"/>
</dbReference>
<dbReference type="Proteomes" id="UP001055167">
    <property type="component" value="Unassembled WGS sequence"/>
</dbReference>
<evidence type="ECO:0000313" key="4">
    <source>
        <dbReference type="EMBL" id="GJD48470.1"/>
    </source>
</evidence>
<reference evidence="4" key="2">
    <citation type="submission" date="2021-08" db="EMBL/GenBank/DDBJ databases">
        <authorList>
            <person name="Tani A."/>
            <person name="Ola A."/>
            <person name="Ogura Y."/>
            <person name="Katsura K."/>
            <person name="Hayashi T."/>
        </authorList>
    </citation>
    <scope>NUCLEOTIDE SEQUENCE</scope>
    <source>
        <strain evidence="4">KCTC 52305</strain>
    </source>
</reference>
<dbReference type="PANTHER" id="PTHR11364">
    <property type="entry name" value="THIOSULFATE SULFERTANSFERASE"/>
    <property type="match status" value="1"/>
</dbReference>
<dbReference type="NCBIfam" id="NF008557">
    <property type="entry name" value="PRK11493.1"/>
    <property type="match status" value="1"/>
</dbReference>
<dbReference type="CDD" id="cd01448">
    <property type="entry name" value="TST_Repeat_1"/>
    <property type="match status" value="1"/>
</dbReference>
<dbReference type="CDD" id="cd01449">
    <property type="entry name" value="TST_Repeat_2"/>
    <property type="match status" value="1"/>
</dbReference>
<accession>A0ABQ4QU93</accession>
<gene>
    <name evidence="4" type="primary">sseA</name>
    <name evidence="4" type="ORF">OPKNFCMD_1191</name>
</gene>
<comment type="caution">
    <text evidence="4">The sequence shown here is derived from an EMBL/GenBank/DDBJ whole genome shotgun (WGS) entry which is preliminary data.</text>
</comment>
<name>A0ABQ4QU93_9HYPH</name>
<evidence type="ECO:0000259" key="3">
    <source>
        <dbReference type="PROSITE" id="PS50206"/>
    </source>
</evidence>
<evidence type="ECO:0000256" key="1">
    <source>
        <dbReference type="ARBA" id="ARBA00022679"/>
    </source>
</evidence>
<dbReference type="PANTHER" id="PTHR11364:SF27">
    <property type="entry name" value="SULFURTRANSFERASE"/>
    <property type="match status" value="1"/>
</dbReference>
<dbReference type="SMART" id="SM00450">
    <property type="entry name" value="RHOD"/>
    <property type="match status" value="2"/>
</dbReference>
<proteinExistence type="predicted"/>
<sequence>MSTGPFVTTDWLAERLDAPDIVVLDGSWYLPAMNRDAQAEYRAGRIPGAVRFDIDAVRDERSPLPHMLPTPEAFASRMRQMGIGDGMTIVVYDGVGLFSAPRVRWMLRTFGARDVALLEGGFPAWVAGGHPVEEGEPRPRDRRHFTARLDHSAVADAGDVQRALAGTAQVVDARSPARFAGEEAEPRPGVRPGHMPGALNLHYGALQARGRLKDEAALREAVAEAGIDLDRPVITTCGSGVTAAIVSLALETLGRPPRALYDGSWSEWGAREDLPVATGR</sequence>
<dbReference type="InterPro" id="IPR045078">
    <property type="entry name" value="TST/MPST-like"/>
</dbReference>
<protein>
    <submittedName>
        <fullName evidence="4">3-mercaptopyruvate sulfurtransferase</fullName>
    </submittedName>
</protein>